<dbReference type="InterPro" id="IPR020449">
    <property type="entry name" value="Tscrpt_reg_AraC-type_HTH"/>
</dbReference>
<dbReference type="InterPro" id="IPR018062">
    <property type="entry name" value="HTH_AraC-typ_CS"/>
</dbReference>
<keyword evidence="3" id="KW-0804">Transcription</keyword>
<dbReference type="SUPFAM" id="SSF51182">
    <property type="entry name" value="RmlC-like cupins"/>
    <property type="match status" value="1"/>
</dbReference>
<protein>
    <submittedName>
        <fullName evidence="5">AraC family transcriptional regulator</fullName>
    </submittedName>
</protein>
<dbReference type="PROSITE" id="PS00041">
    <property type="entry name" value="HTH_ARAC_FAMILY_1"/>
    <property type="match status" value="1"/>
</dbReference>
<dbReference type="SUPFAM" id="SSF46689">
    <property type="entry name" value="Homeodomain-like"/>
    <property type="match status" value="2"/>
</dbReference>
<evidence type="ECO:0000256" key="2">
    <source>
        <dbReference type="ARBA" id="ARBA00023125"/>
    </source>
</evidence>
<dbReference type="Proteomes" id="UP001580928">
    <property type="component" value="Unassembled WGS sequence"/>
</dbReference>
<evidence type="ECO:0000313" key="6">
    <source>
        <dbReference type="Proteomes" id="UP001580928"/>
    </source>
</evidence>
<dbReference type="SMART" id="SM00342">
    <property type="entry name" value="HTH_ARAC"/>
    <property type="match status" value="1"/>
</dbReference>
<dbReference type="Gene3D" id="1.10.10.60">
    <property type="entry name" value="Homeodomain-like"/>
    <property type="match status" value="2"/>
</dbReference>
<reference evidence="5 6" key="1">
    <citation type="submission" date="2024-04" db="EMBL/GenBank/DDBJ databases">
        <title>Albibacterium profundi sp. nov., isolated from sediment of the Challenger Deep of Mariana Trench.</title>
        <authorList>
            <person name="Wang Y."/>
        </authorList>
    </citation>
    <scope>NUCLEOTIDE SEQUENCE [LARGE SCALE GENOMIC DNA]</scope>
    <source>
        <strain evidence="5 6">RHL897</strain>
    </source>
</reference>
<evidence type="ECO:0000313" key="5">
    <source>
        <dbReference type="EMBL" id="MFB5945180.1"/>
    </source>
</evidence>
<evidence type="ECO:0000256" key="3">
    <source>
        <dbReference type="ARBA" id="ARBA00023163"/>
    </source>
</evidence>
<dbReference type="PROSITE" id="PS01124">
    <property type="entry name" value="HTH_ARAC_FAMILY_2"/>
    <property type="match status" value="1"/>
</dbReference>
<organism evidence="5 6">
    <name type="scientific">Albibacterium profundi</name>
    <dbReference type="NCBI Taxonomy" id="3134906"/>
    <lineage>
        <taxon>Bacteria</taxon>
        <taxon>Pseudomonadati</taxon>
        <taxon>Bacteroidota</taxon>
        <taxon>Sphingobacteriia</taxon>
        <taxon>Sphingobacteriales</taxon>
        <taxon>Sphingobacteriaceae</taxon>
        <taxon>Albibacterium</taxon>
    </lineage>
</organism>
<accession>A0ABV5CCP7</accession>
<keyword evidence="6" id="KW-1185">Reference proteome</keyword>
<dbReference type="Pfam" id="PF12833">
    <property type="entry name" value="HTH_18"/>
    <property type="match status" value="1"/>
</dbReference>
<feature type="domain" description="HTH araC/xylS-type" evidence="4">
    <location>
        <begin position="186"/>
        <end position="284"/>
    </location>
</feature>
<dbReference type="InterPro" id="IPR018060">
    <property type="entry name" value="HTH_AraC"/>
</dbReference>
<dbReference type="InterPro" id="IPR009057">
    <property type="entry name" value="Homeodomain-like_sf"/>
</dbReference>
<comment type="caution">
    <text evidence="5">The sequence shown here is derived from an EMBL/GenBank/DDBJ whole genome shotgun (WGS) entry which is preliminary data.</text>
</comment>
<proteinExistence type="predicted"/>
<evidence type="ECO:0000259" key="4">
    <source>
        <dbReference type="PROSITE" id="PS01124"/>
    </source>
</evidence>
<dbReference type="PANTHER" id="PTHR43280">
    <property type="entry name" value="ARAC-FAMILY TRANSCRIPTIONAL REGULATOR"/>
    <property type="match status" value="1"/>
</dbReference>
<gene>
    <name evidence="5" type="ORF">WKR92_04970</name>
</gene>
<keyword evidence="2" id="KW-0238">DNA-binding</keyword>
<keyword evidence="1" id="KW-0805">Transcription regulation</keyword>
<name>A0ABV5CCP7_9SPHI</name>
<evidence type="ECO:0000256" key="1">
    <source>
        <dbReference type="ARBA" id="ARBA00023015"/>
    </source>
</evidence>
<sequence>MNQEIIKEITPLTESDFYMLFAREKDTFDFPLHYHEEYELNLIINASGARRIVGDHISTIDEHELVFIGSNLPHGWFTHECTSKLIREVTIQFSNEIFNENFLNKNQSNHLKKMFADAKKGIAFPADTIIGIKDKIFDLKLKQGFPSFLDFMYILHELSYSPYTTLSNEGFQEVSLASATNSRRIKMVFDYMHKNFRKEISLEGLALLVNMHEASLSRFIKKKTGKTFVDCLNEIRIGQASRLIIDTTQSISEIAYSCGFNNISYFNRVFKKQKNCTPKEFRENFTDTRLYI</sequence>
<dbReference type="EMBL" id="JBBVGT010000002">
    <property type="protein sequence ID" value="MFB5945180.1"/>
    <property type="molecule type" value="Genomic_DNA"/>
</dbReference>
<dbReference type="InterPro" id="IPR011051">
    <property type="entry name" value="RmlC_Cupin_sf"/>
</dbReference>
<dbReference type="PRINTS" id="PR00032">
    <property type="entry name" value="HTHARAC"/>
</dbReference>
<dbReference type="RefSeq" id="WP_375556724.1">
    <property type="nucleotide sequence ID" value="NZ_JBBVGT010000002.1"/>
</dbReference>
<dbReference type="PANTHER" id="PTHR43280:SF27">
    <property type="entry name" value="TRANSCRIPTIONAL REGULATOR MTLR"/>
    <property type="match status" value="1"/>
</dbReference>